<feature type="domain" description="AMP-dependent synthetase/ligase" evidence="2">
    <location>
        <begin position="60"/>
        <end position="322"/>
    </location>
</feature>
<evidence type="ECO:0000313" key="5">
    <source>
        <dbReference type="Proteomes" id="UP000342300"/>
    </source>
</evidence>
<dbReference type="SUPFAM" id="SSF56801">
    <property type="entry name" value="Acetyl-CoA synthetase-like"/>
    <property type="match status" value="1"/>
</dbReference>
<dbReference type="Pfam" id="PF16177">
    <property type="entry name" value="ACAS_N"/>
    <property type="match status" value="1"/>
</dbReference>
<dbReference type="InterPro" id="IPR000873">
    <property type="entry name" value="AMP-dep_synth/lig_dom"/>
</dbReference>
<accession>A0A6A7RVZ0</accession>
<gene>
    <name evidence="4" type="primary">prpE</name>
    <name evidence="4" type="synonym">yahU</name>
    <name evidence="4" type="ORF">CRU78_14545</name>
</gene>
<protein>
    <submittedName>
        <fullName evidence="4">Propionyl-CoA synthetase</fullName>
        <ecNumber evidence="4">6.2.1.17</ecNumber>
    </submittedName>
</protein>
<organism evidence="4 5">
    <name type="scientific">Candidatus Accumulibacter phosphatis</name>
    <dbReference type="NCBI Taxonomy" id="327160"/>
    <lineage>
        <taxon>Bacteria</taxon>
        <taxon>Pseudomonadati</taxon>
        <taxon>Pseudomonadota</taxon>
        <taxon>Betaproteobacteria</taxon>
        <taxon>Candidatus Accumulibacter</taxon>
    </lineage>
</organism>
<dbReference type="AlphaFoldDB" id="A0A6A7RVZ0"/>
<dbReference type="PROSITE" id="PS00455">
    <property type="entry name" value="AMP_BINDING"/>
    <property type="match status" value="1"/>
</dbReference>
<dbReference type="InterPro" id="IPR020845">
    <property type="entry name" value="AMP-binding_CS"/>
</dbReference>
<comment type="similarity">
    <text evidence="1">Belongs to the ATP-dependent AMP-binding enzyme family.</text>
</comment>
<comment type="caution">
    <text evidence="4">The sequence shown here is derived from an EMBL/GenBank/DDBJ whole genome shotgun (WGS) entry which is preliminary data.</text>
</comment>
<dbReference type="PANTHER" id="PTHR43347:SF3">
    <property type="entry name" value="ACYL-COA SYNTHETASE SHORT-CHAIN FAMILY MEMBER 3, MITOCHONDRIAL"/>
    <property type="match status" value="1"/>
</dbReference>
<dbReference type="EC" id="6.2.1.17" evidence="4"/>
<name>A0A6A7RVZ0_9PROT</name>
<feature type="domain" description="Acetyl-coenzyme A synthetase N-terminal" evidence="3">
    <location>
        <begin position="5"/>
        <end position="58"/>
    </location>
</feature>
<dbReference type="Gene3D" id="3.40.50.12780">
    <property type="entry name" value="N-terminal domain of ligase-like"/>
    <property type="match status" value="1"/>
</dbReference>
<dbReference type="Pfam" id="PF00501">
    <property type="entry name" value="AMP-binding"/>
    <property type="match status" value="1"/>
</dbReference>
<evidence type="ECO:0000259" key="2">
    <source>
        <dbReference type="Pfam" id="PF00501"/>
    </source>
</evidence>
<reference evidence="4 5" key="1">
    <citation type="submission" date="2017-09" db="EMBL/GenBank/DDBJ databases">
        <title>Metagenomic Analysis Reveals Denitrifying Candidatus Accumulibacter and Flanking Population as a Source of N2O.</title>
        <authorList>
            <person name="Gao H."/>
            <person name="Mao Y."/>
            <person name="Zhao X."/>
            <person name="Liu W.-T."/>
            <person name="Zhang T."/>
            <person name="Wells G."/>
        </authorList>
    </citation>
    <scope>NUCLEOTIDE SEQUENCE [LARGE SCALE GENOMIC DNA]</scope>
    <source>
        <strain evidence="4">CANDO_2_IC</strain>
    </source>
</reference>
<sequence>MTTIQEFHKKSIDNPDAFWGEEAKLIDWHTPFSQVLDFSRPPFAKWFVGGETNLCYNAVDRHAATRPNDRALVFISTETDQEVVYSFADLKAEVMRMAAIMQNLGVGKGDRVLIYMPMVAEAAFAMLACARIGAIHSVVFGGFASGSLATRIDDATPALIVSSDAGMRGGKAVPYKGLLDEAISLAEKKPAKVLMVDRGIDKGFNKVAGRDVDYATERAKVMDADVPIVWLESSEPSYILYTSGTTGKPKGVQRDTGGYAVALAASIKNIFCGEAGETFFATSDIGWVVGHSYIVYGPLLAGMATVMYEGTPLRPDPGIWWQI</sequence>
<dbReference type="GO" id="GO:0050218">
    <property type="term" value="F:propionate-CoA ligase activity"/>
    <property type="evidence" value="ECO:0007669"/>
    <property type="project" value="UniProtKB-EC"/>
</dbReference>
<evidence type="ECO:0000256" key="1">
    <source>
        <dbReference type="ARBA" id="ARBA00006432"/>
    </source>
</evidence>
<dbReference type="EMBL" id="PDHS01000357">
    <property type="protein sequence ID" value="MQM31665.1"/>
    <property type="molecule type" value="Genomic_DNA"/>
</dbReference>
<dbReference type="InterPro" id="IPR032387">
    <property type="entry name" value="ACAS_N"/>
</dbReference>
<dbReference type="PANTHER" id="PTHR43347">
    <property type="entry name" value="ACYL-COA SYNTHETASE"/>
    <property type="match status" value="1"/>
</dbReference>
<evidence type="ECO:0000313" key="4">
    <source>
        <dbReference type="EMBL" id="MQM31665.1"/>
    </source>
</evidence>
<dbReference type="InterPro" id="IPR042099">
    <property type="entry name" value="ANL_N_sf"/>
</dbReference>
<keyword evidence="4" id="KW-0436">Ligase</keyword>
<feature type="non-terminal residue" evidence="4">
    <location>
        <position position="323"/>
    </location>
</feature>
<proteinExistence type="inferred from homology"/>
<dbReference type="Proteomes" id="UP000342300">
    <property type="component" value="Unassembled WGS sequence"/>
</dbReference>
<evidence type="ECO:0000259" key="3">
    <source>
        <dbReference type="Pfam" id="PF16177"/>
    </source>
</evidence>